<evidence type="ECO:0000313" key="1">
    <source>
        <dbReference type="EMBL" id="SIT10354.1"/>
    </source>
</evidence>
<dbReference type="STRING" id="633194.SAMN05421759_11615"/>
<dbReference type="AlphaFoldDB" id="A0A1N7PIA4"/>
<dbReference type="EMBL" id="FTOQ01000016">
    <property type="protein sequence ID" value="SIT10354.1"/>
    <property type="molecule type" value="Genomic_DNA"/>
</dbReference>
<protein>
    <submittedName>
        <fullName evidence="1">Phage DNA packaging protein, Nu1 subunit of terminase</fullName>
    </submittedName>
</protein>
<dbReference type="Proteomes" id="UP000186684">
    <property type="component" value="Unassembled WGS sequence"/>
</dbReference>
<reference evidence="2" key="1">
    <citation type="submission" date="2017-01" db="EMBL/GenBank/DDBJ databases">
        <authorList>
            <person name="Varghese N."/>
            <person name="Submissions S."/>
        </authorList>
    </citation>
    <scope>NUCLEOTIDE SEQUENCE [LARGE SCALE GENOMIC DNA]</scope>
    <source>
        <strain evidence="2">DSM 29430</strain>
    </source>
</reference>
<evidence type="ECO:0000313" key="2">
    <source>
        <dbReference type="Proteomes" id="UP000186684"/>
    </source>
</evidence>
<organism evidence="1 2">
    <name type="scientific">Roseivivax lentus</name>
    <dbReference type="NCBI Taxonomy" id="633194"/>
    <lineage>
        <taxon>Bacteria</taxon>
        <taxon>Pseudomonadati</taxon>
        <taxon>Pseudomonadota</taxon>
        <taxon>Alphaproteobacteria</taxon>
        <taxon>Rhodobacterales</taxon>
        <taxon>Roseobacteraceae</taxon>
        <taxon>Roseivivax</taxon>
    </lineage>
</organism>
<keyword evidence="2" id="KW-1185">Reference proteome</keyword>
<sequence>MGVRKGGALNDILADELTEIEALVNGPPKKRTVTAGELADWLGITANRVSALARDGIVPRDDAKRFPLKAAVRAYAEHARAGATGRRADAELSAEKLRLAKANADKLELANAKARGELIAAAEVERAWAGVLRDVRAAFLALPSRAAGKLGHLTPHDLKTLDAEVRDVLMELSDDD</sequence>
<gene>
    <name evidence="1" type="ORF">SAMN05421759_11615</name>
</gene>
<proteinExistence type="predicted"/>
<name>A0A1N7PIA4_9RHOB</name>
<accession>A0A1N7PIA4</accession>